<evidence type="ECO:0000256" key="1">
    <source>
        <dbReference type="SAM" id="Phobius"/>
    </source>
</evidence>
<accession>A0A0H5D3K7</accession>
<keyword evidence="1" id="KW-0472">Membrane</keyword>
<dbReference type="EMBL" id="CVRL01000035">
    <property type="protein sequence ID" value="CRL11797.1"/>
    <property type="molecule type" value="Genomic_DNA"/>
</dbReference>
<proteinExistence type="predicted"/>
<keyword evidence="1" id="KW-1133">Transmembrane helix</keyword>
<dbReference type="Proteomes" id="UP000043764">
    <property type="component" value="Unassembled WGS sequence"/>
</dbReference>
<dbReference type="STRING" id="481446.NIT7645_03735"/>
<dbReference type="Pfam" id="PF11162">
    <property type="entry name" value="DUF2946"/>
    <property type="match status" value="1"/>
</dbReference>
<organism evidence="2 3">
    <name type="scientific">Phaeobacter italicus</name>
    <dbReference type="NCBI Taxonomy" id="481446"/>
    <lineage>
        <taxon>Bacteria</taxon>
        <taxon>Pseudomonadati</taxon>
        <taxon>Pseudomonadota</taxon>
        <taxon>Alphaproteobacteria</taxon>
        <taxon>Rhodobacterales</taxon>
        <taxon>Roseobacteraceae</taxon>
        <taxon>Phaeobacter</taxon>
    </lineage>
</organism>
<protein>
    <recommendedName>
        <fullName evidence="4">DUF2946 domain-containing protein</fullName>
    </recommendedName>
</protein>
<keyword evidence="1" id="KW-0812">Transmembrane</keyword>
<keyword evidence="3" id="KW-1185">Reference proteome</keyword>
<sequence>MHVLTCAAFFVWRLSVAALVALVQRAALFRLAGGRAGAHISAVMMFLRAYLTILLMAALSLTGISAQAGMRDASGQMVLCTGTGPAMVYVDSDGQPTSPPADCPECLTFVADLALGGLPAGWQMAPRALQLDIATVTLSLQPLRLAAWARAPPILG</sequence>
<evidence type="ECO:0000313" key="3">
    <source>
        <dbReference type="Proteomes" id="UP000043764"/>
    </source>
</evidence>
<dbReference type="InterPro" id="IPR021333">
    <property type="entry name" value="DUF2946"/>
</dbReference>
<dbReference type="AlphaFoldDB" id="A0A0H5D3K7"/>
<evidence type="ECO:0008006" key="4">
    <source>
        <dbReference type="Google" id="ProtNLM"/>
    </source>
</evidence>
<evidence type="ECO:0000313" key="2">
    <source>
        <dbReference type="EMBL" id="CRL11797.1"/>
    </source>
</evidence>
<name>A0A0H5D3K7_9RHOB</name>
<feature type="transmembrane region" description="Helical" evidence="1">
    <location>
        <begin position="41"/>
        <end position="61"/>
    </location>
</feature>
<reference evidence="3" key="1">
    <citation type="submission" date="2015-05" db="EMBL/GenBank/DDBJ databases">
        <authorList>
            <person name="Rodrigo-Torres Lidia"/>
            <person name="Arahal R.David."/>
        </authorList>
    </citation>
    <scope>NUCLEOTIDE SEQUENCE [LARGE SCALE GENOMIC DNA]</scope>
    <source>
        <strain evidence="3">CECT 7321</strain>
    </source>
</reference>
<gene>
    <name evidence="2" type="ORF">NIT7321_02667</name>
</gene>